<organism evidence="3 5">
    <name type="scientific">Orrella dioscoreae</name>
    <dbReference type="NCBI Taxonomy" id="1851544"/>
    <lineage>
        <taxon>Bacteria</taxon>
        <taxon>Pseudomonadati</taxon>
        <taxon>Pseudomonadota</taxon>
        <taxon>Betaproteobacteria</taxon>
        <taxon>Burkholderiales</taxon>
        <taxon>Alcaligenaceae</taxon>
        <taxon>Orrella</taxon>
    </lineage>
</organism>
<keyword evidence="2" id="KW-0472">Membrane</keyword>
<gene>
    <name evidence="3" type="ORF">ODI_01838</name>
    <name evidence="4" type="ORF">ODI_R1721</name>
</gene>
<dbReference type="KEGG" id="odi:ODI_R1721"/>
<reference evidence="3 5" key="1">
    <citation type="submission" date="2016-06" db="EMBL/GenBank/DDBJ databases">
        <authorList>
            <person name="Kjaerup R.B."/>
            <person name="Dalgaard T.S."/>
            <person name="Juul-Madsen H.R."/>
        </authorList>
    </citation>
    <scope>NUCLEOTIDE SEQUENCE [LARGE SCALE GENOMIC DNA]</scope>
    <source>
        <strain evidence="3">Orrdi1</strain>
    </source>
</reference>
<keyword evidence="5" id="KW-1185">Reference proteome</keyword>
<feature type="transmembrane region" description="Helical" evidence="2">
    <location>
        <begin position="92"/>
        <end position="114"/>
    </location>
</feature>
<name>A0A1C3K1V9_9BURK</name>
<evidence type="ECO:0000313" key="3">
    <source>
        <dbReference type="EMBL" id="SBT25414.1"/>
    </source>
</evidence>
<feature type="transmembrane region" description="Helical" evidence="2">
    <location>
        <begin position="65"/>
        <end position="86"/>
    </location>
</feature>
<keyword evidence="2" id="KW-1133">Transmembrane helix</keyword>
<keyword evidence="2" id="KW-0812">Transmembrane</keyword>
<protein>
    <submittedName>
        <fullName evidence="3">Putative membrane protein</fullName>
    </submittedName>
</protein>
<reference evidence="4 5" key="2">
    <citation type="submission" date="2017-08" db="EMBL/GenBank/DDBJ databases">
        <authorList>
            <person name="de Groot N.N."/>
        </authorList>
    </citation>
    <scope>NUCLEOTIDE SEQUENCE [LARGE SCALE GENOMIC DNA]</scope>
    <source>
        <strain evidence="4">Orrdi1</strain>
    </source>
</reference>
<dbReference type="RefSeq" id="WP_067753314.1">
    <property type="nucleotide sequence ID" value="NZ_LT907988.1"/>
</dbReference>
<evidence type="ECO:0000256" key="1">
    <source>
        <dbReference type="SAM" id="MobiDB-lite"/>
    </source>
</evidence>
<evidence type="ECO:0000313" key="5">
    <source>
        <dbReference type="Proteomes" id="UP000078558"/>
    </source>
</evidence>
<proteinExistence type="predicted"/>
<dbReference type="EMBL" id="LT907988">
    <property type="protein sequence ID" value="SOE48915.1"/>
    <property type="molecule type" value="Genomic_DNA"/>
</dbReference>
<feature type="region of interest" description="Disordered" evidence="1">
    <location>
        <begin position="177"/>
        <end position="202"/>
    </location>
</feature>
<accession>A0A1C3K1V9</accession>
<sequence>MSLIVAARFETFDAAQAAAGKLFAQGWAEDAINIFFVNPPGAHDRYPVGGDRAVDPDAKGAQKGAWSGAALCGAVGAAIGAGLLALVGGAGWGLVVGGALGAYLGAFAGALLLAGRGKAAFPSLAGETSPAKVRPAGVLLAVHVEAGQQQDVAQRLRELGGSDVERAQGRWREGRWVDFDPVEAPQPVTPGDAPPNAGAPMR</sequence>
<dbReference type="EMBL" id="FLRC01000018">
    <property type="protein sequence ID" value="SBT25414.1"/>
    <property type="molecule type" value="Genomic_DNA"/>
</dbReference>
<dbReference type="AlphaFoldDB" id="A0A1C3K1V9"/>
<dbReference type="STRING" id="1851544.ODI_01838"/>
<evidence type="ECO:0000256" key="2">
    <source>
        <dbReference type="SAM" id="Phobius"/>
    </source>
</evidence>
<dbReference type="Proteomes" id="UP000078558">
    <property type="component" value="Chromosome I"/>
</dbReference>
<dbReference type="OrthoDB" id="6369218at2"/>
<evidence type="ECO:0000313" key="4">
    <source>
        <dbReference type="EMBL" id="SOE48915.1"/>
    </source>
</evidence>